<dbReference type="CDD" id="cd00371">
    <property type="entry name" value="HMA"/>
    <property type="match status" value="1"/>
</dbReference>
<feature type="domain" description="HMA" evidence="10">
    <location>
        <begin position="290"/>
        <end position="367"/>
    </location>
</feature>
<comment type="subcellular location">
    <subcellularLocation>
        <location evidence="1">Membrane</location>
    </subcellularLocation>
</comment>
<dbReference type="OMA" id="LMCHASH"/>
<evidence type="ECO:0000313" key="11">
    <source>
        <dbReference type="EMBL" id="GBG61359.1"/>
    </source>
</evidence>
<dbReference type="GO" id="GO:0016531">
    <property type="term" value="F:copper chaperone activity"/>
    <property type="evidence" value="ECO:0007669"/>
    <property type="project" value="EnsemblPlants"/>
</dbReference>
<evidence type="ECO:0000256" key="4">
    <source>
        <dbReference type="ARBA" id="ARBA00022723"/>
    </source>
</evidence>
<dbReference type="AlphaFoldDB" id="A0A388JU68"/>
<dbReference type="GO" id="GO:0009767">
    <property type="term" value="P:photosynthetic electron transport chain"/>
    <property type="evidence" value="ECO:0007669"/>
    <property type="project" value="EnsemblPlants"/>
</dbReference>
<evidence type="ECO:0000256" key="2">
    <source>
        <dbReference type="ARBA" id="ARBA00006024"/>
    </source>
</evidence>
<dbReference type="PRINTS" id="PR00943">
    <property type="entry name" value="CUATPASE"/>
</dbReference>
<dbReference type="InterPro" id="IPR008250">
    <property type="entry name" value="ATPase_P-typ_transduc_dom_A_sf"/>
</dbReference>
<dbReference type="SUPFAM" id="SSF81665">
    <property type="entry name" value="Calcium ATPase, transmembrane domain M"/>
    <property type="match status" value="1"/>
</dbReference>
<dbReference type="SUPFAM" id="SSF81653">
    <property type="entry name" value="Calcium ATPase, transduction domain A"/>
    <property type="match status" value="1"/>
</dbReference>
<feature type="transmembrane region" description="Helical" evidence="9">
    <location>
        <begin position="1012"/>
        <end position="1031"/>
    </location>
</feature>
<dbReference type="SUPFAM" id="SSF56784">
    <property type="entry name" value="HAD-like"/>
    <property type="match status" value="1"/>
</dbReference>
<dbReference type="PROSITE" id="PS50846">
    <property type="entry name" value="HMA_2"/>
    <property type="match status" value="1"/>
</dbReference>
<dbReference type="Gene3D" id="3.40.1110.10">
    <property type="entry name" value="Calcium-transporting ATPase, cytoplasmic domain N"/>
    <property type="match status" value="2"/>
</dbReference>
<dbReference type="InterPro" id="IPR001757">
    <property type="entry name" value="P_typ_ATPase"/>
</dbReference>
<dbReference type="PANTHER" id="PTHR43520:SF22">
    <property type="entry name" value="COPPER-TRANSPORTING ATPASE PAA1, CHLOROPLASTIC"/>
    <property type="match status" value="1"/>
</dbReference>
<dbReference type="GO" id="GO:0016020">
    <property type="term" value="C:membrane"/>
    <property type="evidence" value="ECO:0007669"/>
    <property type="project" value="UniProtKB-SubCell"/>
</dbReference>
<dbReference type="Pfam" id="PF00122">
    <property type="entry name" value="E1-E2_ATPase"/>
    <property type="match status" value="1"/>
</dbReference>
<name>A0A388JU68_CHABU</name>
<dbReference type="Pfam" id="PF00702">
    <property type="entry name" value="Hydrolase"/>
    <property type="match status" value="1"/>
</dbReference>
<dbReference type="FunFam" id="2.70.150.10:FF:000002">
    <property type="entry name" value="Copper-transporting ATPase 1, putative"/>
    <property type="match status" value="1"/>
</dbReference>
<dbReference type="Gene3D" id="3.40.50.1000">
    <property type="entry name" value="HAD superfamily/HAD-like"/>
    <property type="match status" value="2"/>
</dbReference>
<evidence type="ECO:0000256" key="6">
    <source>
        <dbReference type="ARBA" id="ARBA00022989"/>
    </source>
</evidence>
<reference evidence="11 12" key="1">
    <citation type="journal article" date="2018" name="Cell">
        <title>The Chara Genome: Secondary Complexity and Implications for Plant Terrestrialization.</title>
        <authorList>
            <person name="Nishiyama T."/>
            <person name="Sakayama H."/>
            <person name="Vries J.D."/>
            <person name="Buschmann H."/>
            <person name="Saint-Marcoux D."/>
            <person name="Ullrich K.K."/>
            <person name="Haas F.B."/>
            <person name="Vanderstraeten L."/>
            <person name="Becker D."/>
            <person name="Lang D."/>
            <person name="Vosolsobe S."/>
            <person name="Rombauts S."/>
            <person name="Wilhelmsson P.K.I."/>
            <person name="Janitza P."/>
            <person name="Kern R."/>
            <person name="Heyl A."/>
            <person name="Rumpler F."/>
            <person name="Villalobos L.I.A.C."/>
            <person name="Clay J.M."/>
            <person name="Skokan R."/>
            <person name="Toyoda A."/>
            <person name="Suzuki Y."/>
            <person name="Kagoshima H."/>
            <person name="Schijlen E."/>
            <person name="Tajeshwar N."/>
            <person name="Catarino B."/>
            <person name="Hetherington A.J."/>
            <person name="Saltykova A."/>
            <person name="Bonnot C."/>
            <person name="Breuninger H."/>
            <person name="Symeonidi A."/>
            <person name="Radhakrishnan G.V."/>
            <person name="Van Nieuwerburgh F."/>
            <person name="Deforce D."/>
            <person name="Chang C."/>
            <person name="Karol K.G."/>
            <person name="Hedrich R."/>
            <person name="Ulvskov P."/>
            <person name="Glockner G."/>
            <person name="Delwiche C.F."/>
            <person name="Petrasek J."/>
            <person name="Van de Peer Y."/>
            <person name="Friml J."/>
            <person name="Beilby M."/>
            <person name="Dolan L."/>
            <person name="Kohara Y."/>
            <person name="Sugano S."/>
            <person name="Fujiyama A."/>
            <person name="Delaux P.-M."/>
            <person name="Quint M."/>
            <person name="TheiBen G."/>
            <person name="Hagemann M."/>
            <person name="Harholt J."/>
            <person name="Dunand C."/>
            <person name="Zachgo S."/>
            <person name="Langdale J."/>
            <person name="Maumus F."/>
            <person name="Straeten D.V.D."/>
            <person name="Gould S.B."/>
            <person name="Rensing S.A."/>
        </authorList>
    </citation>
    <scope>NUCLEOTIDE SEQUENCE [LARGE SCALE GENOMIC DNA]</scope>
    <source>
        <strain evidence="11 12">S276</strain>
    </source>
</reference>
<keyword evidence="6 9" id="KW-1133">Transmembrane helix</keyword>
<dbReference type="GO" id="GO:0055070">
    <property type="term" value="P:copper ion homeostasis"/>
    <property type="evidence" value="ECO:0007669"/>
    <property type="project" value="EnsemblPlants"/>
</dbReference>
<dbReference type="Pfam" id="PF00403">
    <property type="entry name" value="HMA"/>
    <property type="match status" value="1"/>
</dbReference>
<dbReference type="PRINTS" id="PR00119">
    <property type="entry name" value="CATATPASE"/>
</dbReference>
<evidence type="ECO:0000256" key="3">
    <source>
        <dbReference type="ARBA" id="ARBA00022692"/>
    </source>
</evidence>
<sequence length="1136" mass="117515">MAGASAGSAMARSTALSYGQGLRQLRTTGHDFPPSLSPSLSPSSSSSSSWSSASFPPSGGEKMGCGVGTSRCIKAATWQNGRLVSQFMPSSSWPYSNLREGPAMAAAACCAEIDLLFKSGATPSPTNSAQARGLSFCAPRVTSESNPRDRFALHHPTPSESRKLSLHRACLSPSRSKVLARATTTRQENLLSRRDPSLIRCHVSSSRRDSAQNRCHVPTFLRVHCTPSRCQRGLAVFASLSSAAQTINGGGNGNGIGEGGGGGGGGGGDGVYSQADSAVPYQDADDSADDVIIIDVGGMSCGGCVAAVKRILESQPYVRSASVNLATETAVVRVGGDGGSIDTAPMGNVELGEALAEHLTKCGFKSTVRDSGINKTGTNLSPASLRKRQERLAKLKDSGRRLAVAWALAAACLMCHASHLVQGHSHLSHWLSILHSPKFHMVLSVVSILGPGRKIMTDGWTSFWKGSPNMNTLVALGACASFSVSTLAVLLPKLGWHSFFEEPVMLLAFVLLGRGLEDRAKLQASSDMTALLDLLPSTARMLKEMQDTWTGAEAWDTVNVSTASLAVGDAVVVLPGDRVPVDGIVRSGRSLVDESSLTGEPMPVLKKMGDEVTAGTVNCNGAIAVEARRPGGDTVLGDIVRMVEDAQTREAPVQRLADMIAGKFCYGVMAASAATFAFWQCFGASLFPHVIPASGGPLLLSLQLACNVLVVACPCALGLATPTAVLVGTSLGARRGLLIRGGDVLESVYGVDTVVFDKTGTLTAGKAVVTKVITPPSMVNGGDVDSHAPQGNGRSTSAPLSHEWTADEVLAVAAGVEKTTTHPVARAIVQAAKDAGCRPVKVGYGANGAWMSSLEEQTGNGDTIVYVGVDGSIVGAVAMADEVREGASATVQGLRKMGLDVMMLSGDRRSAAEAVASNVGIDLDQVYAGVKPHEKAAFISNLKKVGRKVAMVGDGVNDAAALACSDVGIAMVSGVGAASEVAKIVLMGNKLTQVLDALVLSKLTFNKIQQNLVWAFAYNIVGIPVAAGALLPATGLMLTPSVSGALMGISSLGVMSNSLLLQLDNRLRTGNAAMSSIDAIQMLPHAAGNAAGRRRIVPVESADEEKNTDEADLEQGPSAGTSPMLPGSKAFGGRSA</sequence>
<comment type="caution">
    <text evidence="11">The sequence shown here is derived from an EMBL/GenBank/DDBJ whole genome shotgun (WGS) entry which is preliminary data.</text>
</comment>
<feature type="transmembrane region" description="Helical" evidence="9">
    <location>
        <begin position="1037"/>
        <end position="1061"/>
    </location>
</feature>
<dbReference type="GO" id="GO:0009941">
    <property type="term" value="C:chloroplast envelope"/>
    <property type="evidence" value="ECO:0007669"/>
    <property type="project" value="EnsemblPlants"/>
</dbReference>
<dbReference type="InterPro" id="IPR017969">
    <property type="entry name" value="Heavy-metal-associated_CS"/>
</dbReference>
<feature type="compositionally biased region" description="Low complexity" evidence="8">
    <location>
        <begin position="33"/>
        <end position="57"/>
    </location>
</feature>
<evidence type="ECO:0000256" key="1">
    <source>
        <dbReference type="ARBA" id="ARBA00004370"/>
    </source>
</evidence>
<dbReference type="InterPro" id="IPR059000">
    <property type="entry name" value="ATPase_P-type_domA"/>
</dbReference>
<dbReference type="GO" id="GO:0005524">
    <property type="term" value="F:ATP binding"/>
    <property type="evidence" value="ECO:0007669"/>
    <property type="project" value="InterPro"/>
</dbReference>
<dbReference type="InterPro" id="IPR006121">
    <property type="entry name" value="HMA_dom"/>
</dbReference>
<gene>
    <name evidence="11" type="ORF">CBR_g20392</name>
</gene>
<accession>A0A388JU68</accession>
<keyword evidence="7 9" id="KW-0472">Membrane</keyword>
<evidence type="ECO:0000256" key="7">
    <source>
        <dbReference type="ARBA" id="ARBA00023136"/>
    </source>
</evidence>
<dbReference type="InterPro" id="IPR018303">
    <property type="entry name" value="ATPase_P-typ_P_site"/>
</dbReference>
<dbReference type="SUPFAM" id="SSF55008">
    <property type="entry name" value="HMA, heavy metal-associated domain"/>
    <property type="match status" value="1"/>
</dbReference>
<organism evidence="11 12">
    <name type="scientific">Chara braunii</name>
    <name type="common">Braun's stonewort</name>
    <dbReference type="NCBI Taxonomy" id="69332"/>
    <lineage>
        <taxon>Eukaryota</taxon>
        <taxon>Viridiplantae</taxon>
        <taxon>Streptophyta</taxon>
        <taxon>Charophyceae</taxon>
        <taxon>Charales</taxon>
        <taxon>Characeae</taxon>
        <taxon>Chara</taxon>
    </lineage>
</organism>
<dbReference type="EMBL" id="BFEA01000019">
    <property type="protein sequence ID" value="GBG61359.1"/>
    <property type="molecule type" value="Genomic_DNA"/>
</dbReference>
<keyword evidence="12" id="KW-1185">Reference proteome</keyword>
<dbReference type="GO" id="GO:0016887">
    <property type="term" value="F:ATP hydrolysis activity"/>
    <property type="evidence" value="ECO:0007669"/>
    <property type="project" value="InterPro"/>
</dbReference>
<dbReference type="Gramene" id="GBG61359">
    <property type="protein sequence ID" value="GBG61359"/>
    <property type="gene ID" value="CBR_g20392"/>
</dbReference>
<dbReference type="PROSITE" id="PS00154">
    <property type="entry name" value="ATPASE_E1_E2"/>
    <property type="match status" value="1"/>
</dbReference>
<dbReference type="STRING" id="69332.A0A388JU68"/>
<dbReference type="OrthoDB" id="432719at2759"/>
<dbReference type="InterPro" id="IPR023299">
    <property type="entry name" value="ATPase_P-typ_cyto_dom_N"/>
</dbReference>
<dbReference type="PANTHER" id="PTHR43520">
    <property type="entry name" value="ATP7, ISOFORM B"/>
    <property type="match status" value="1"/>
</dbReference>
<dbReference type="Proteomes" id="UP000265515">
    <property type="component" value="Unassembled WGS sequence"/>
</dbReference>
<proteinExistence type="inferred from homology"/>
<feature type="region of interest" description="Disordered" evidence="8">
    <location>
        <begin position="24"/>
        <end position="57"/>
    </location>
</feature>
<dbReference type="Gene3D" id="2.70.150.10">
    <property type="entry name" value="Calcium-transporting ATPase, cytoplasmic transduction domain A"/>
    <property type="match status" value="1"/>
</dbReference>
<dbReference type="GO" id="GO:0005507">
    <property type="term" value="F:copper ion binding"/>
    <property type="evidence" value="ECO:0007669"/>
    <property type="project" value="TreeGrafter"/>
</dbReference>
<evidence type="ECO:0000256" key="5">
    <source>
        <dbReference type="ARBA" id="ARBA00022967"/>
    </source>
</evidence>
<keyword evidence="4" id="KW-0479">Metal-binding</keyword>
<feature type="transmembrane region" description="Helical" evidence="9">
    <location>
        <begin position="708"/>
        <end position="731"/>
    </location>
</feature>
<evidence type="ECO:0000313" key="12">
    <source>
        <dbReference type="Proteomes" id="UP000265515"/>
    </source>
</evidence>
<evidence type="ECO:0000256" key="9">
    <source>
        <dbReference type="SAM" id="Phobius"/>
    </source>
</evidence>
<dbReference type="GO" id="GO:0043682">
    <property type="term" value="F:P-type divalent copper transporter activity"/>
    <property type="evidence" value="ECO:0007669"/>
    <property type="project" value="TreeGrafter"/>
</dbReference>
<dbReference type="InterPro" id="IPR036412">
    <property type="entry name" value="HAD-like_sf"/>
</dbReference>
<dbReference type="InterPro" id="IPR023298">
    <property type="entry name" value="ATPase_P-typ_TM_dom_sf"/>
</dbReference>
<protein>
    <recommendedName>
        <fullName evidence="10">HMA domain-containing protein</fullName>
    </recommendedName>
</protein>
<evidence type="ECO:0000256" key="8">
    <source>
        <dbReference type="SAM" id="MobiDB-lite"/>
    </source>
</evidence>
<feature type="region of interest" description="Disordered" evidence="8">
    <location>
        <begin position="1097"/>
        <end position="1136"/>
    </location>
</feature>
<keyword evidence="5" id="KW-1278">Translocase</keyword>
<dbReference type="FunFam" id="3.30.70.100:FF:000047">
    <property type="entry name" value="Copper-transporting ATPase PAA1, chloroplastic"/>
    <property type="match status" value="1"/>
</dbReference>
<keyword evidence="3 9" id="KW-0812">Transmembrane</keyword>
<dbReference type="PROSITE" id="PS01047">
    <property type="entry name" value="HMA_1"/>
    <property type="match status" value="1"/>
</dbReference>
<evidence type="ECO:0000259" key="10">
    <source>
        <dbReference type="PROSITE" id="PS50846"/>
    </source>
</evidence>
<comment type="similarity">
    <text evidence="2">Belongs to the cation transport ATPase (P-type) (TC 3.A.3) family. Type IB subfamily.</text>
</comment>
<dbReference type="NCBIfam" id="TIGR01494">
    <property type="entry name" value="ATPase_P-type"/>
    <property type="match status" value="2"/>
</dbReference>
<dbReference type="Gene3D" id="3.30.70.100">
    <property type="match status" value="1"/>
</dbReference>
<dbReference type="InterPro" id="IPR023214">
    <property type="entry name" value="HAD_sf"/>
</dbReference>
<dbReference type="InterPro" id="IPR036163">
    <property type="entry name" value="HMA_dom_sf"/>
</dbReference>
<feature type="region of interest" description="Disordered" evidence="8">
    <location>
        <begin position="780"/>
        <end position="800"/>
    </location>
</feature>